<dbReference type="InterPro" id="IPR003610">
    <property type="entry name" value="CBM5/12"/>
</dbReference>
<gene>
    <name evidence="3" type="ORF">ED208_01845</name>
</gene>
<feature type="domain" description="Chitin-binding type-3" evidence="2">
    <location>
        <begin position="253"/>
        <end position="297"/>
    </location>
</feature>
<dbReference type="GO" id="GO:0030246">
    <property type="term" value="F:carbohydrate binding"/>
    <property type="evidence" value="ECO:0007669"/>
    <property type="project" value="InterPro"/>
</dbReference>
<dbReference type="Proteomes" id="UP000282106">
    <property type="component" value="Unassembled WGS sequence"/>
</dbReference>
<evidence type="ECO:0000313" key="4">
    <source>
        <dbReference type="Proteomes" id="UP000282106"/>
    </source>
</evidence>
<dbReference type="PANTHER" id="PTHR24023">
    <property type="entry name" value="COLLAGEN ALPHA"/>
    <property type="match status" value="1"/>
</dbReference>
<sequence>MLIAAWYAAPAAADLQIYSASILSNTLYIDGREFTPPSSTIEPLIQLNGSTLQVLQKSDDHLEARVPSGFQLSPGVSYQLYVSSLGDPNRFGSLTKDQNLAEHSASLALVAPSGAAGATGATGATGPAGAKGATGATGAAGTAGAKGATGATGAAGAKGATGATGAAGTAGAKGATGATGATGAAGAAGAKGATGATGAQGLQGVQGPQGIQGLKGATGATGPTGGTGATGATGIAGATGATGAEGGLVSSFQGEWSSGSNYNAGTVVTHDGSSWLCTASTPPCFGVPGTDANWTALAKAGAKGATGAASTVAGPAGATGATGATGPAGPAGATGIQGPAGATGPAGPQGATGATGSASTVAGPAGATGATGPAGPVGATGAVGPMGATGAVGPAGATGATGAAGAASTVPGPAGAIGPTGATGPAGPTGATGASGNATLSGSGAPANTLGSNGDFYVDTTNKLLYGPKASGAWPATGIALGGGAGGGATQQLFVAKTTAQTTALGSSISDPDIISWGTASVSPPAATGNTFDGTVFTVGTAGLYQITLQVINEGTTVSYPAIQMGPTWNDGNDFYGFGAASNGTLQNPHKARGWLNVTTYFNVGDTFRVRVASGSTVLGITLTTDGSTNLRVVKLD</sequence>
<accession>A0A3N0VMN2</accession>
<dbReference type="GO" id="GO:0004553">
    <property type="term" value="F:hydrolase activity, hydrolyzing O-glycosyl compounds"/>
    <property type="evidence" value="ECO:0007669"/>
    <property type="project" value="InterPro"/>
</dbReference>
<keyword evidence="3" id="KW-0176">Collagen</keyword>
<feature type="region of interest" description="Disordered" evidence="1">
    <location>
        <begin position="118"/>
        <end position="175"/>
    </location>
</feature>
<comment type="caution">
    <text evidence="3">The sequence shown here is derived from an EMBL/GenBank/DDBJ whole genome shotgun (WGS) entry which is preliminary data.</text>
</comment>
<dbReference type="PANTHER" id="PTHR24023:SF1095">
    <property type="entry name" value="EGF-LIKE DOMAIN-CONTAINING PROTEIN"/>
    <property type="match status" value="1"/>
</dbReference>
<dbReference type="GO" id="GO:0005615">
    <property type="term" value="C:extracellular space"/>
    <property type="evidence" value="ECO:0007669"/>
    <property type="project" value="TreeGrafter"/>
</dbReference>
<name>A0A3N0VMN2_9GAMM</name>
<dbReference type="AlphaFoldDB" id="A0A3N0VMN2"/>
<dbReference type="InterPro" id="IPR008160">
    <property type="entry name" value="Collagen"/>
</dbReference>
<dbReference type="EMBL" id="RJVO01000001">
    <property type="protein sequence ID" value="ROH93830.1"/>
    <property type="molecule type" value="Genomic_DNA"/>
</dbReference>
<feature type="region of interest" description="Disordered" evidence="1">
    <location>
        <begin position="321"/>
        <end position="369"/>
    </location>
</feature>
<proteinExistence type="predicted"/>
<organism evidence="3 4">
    <name type="scientific">Stagnimonas aquatica</name>
    <dbReference type="NCBI Taxonomy" id="2689987"/>
    <lineage>
        <taxon>Bacteria</taxon>
        <taxon>Pseudomonadati</taxon>
        <taxon>Pseudomonadota</taxon>
        <taxon>Gammaproteobacteria</taxon>
        <taxon>Nevskiales</taxon>
        <taxon>Nevskiaceae</taxon>
        <taxon>Stagnimonas</taxon>
    </lineage>
</organism>
<feature type="region of interest" description="Disordered" evidence="1">
    <location>
        <begin position="415"/>
        <end position="439"/>
    </location>
</feature>
<dbReference type="InParanoid" id="A0A3N0VMN2"/>
<dbReference type="Pfam" id="PF01391">
    <property type="entry name" value="Collagen"/>
    <property type="match status" value="1"/>
</dbReference>
<dbReference type="GO" id="GO:0031012">
    <property type="term" value="C:extracellular matrix"/>
    <property type="evidence" value="ECO:0007669"/>
    <property type="project" value="TreeGrafter"/>
</dbReference>
<evidence type="ECO:0000313" key="3">
    <source>
        <dbReference type="EMBL" id="ROH93830.1"/>
    </source>
</evidence>
<keyword evidence="4" id="KW-1185">Reference proteome</keyword>
<evidence type="ECO:0000259" key="2">
    <source>
        <dbReference type="SMART" id="SM00495"/>
    </source>
</evidence>
<dbReference type="InterPro" id="IPR050149">
    <property type="entry name" value="Collagen_superfamily"/>
</dbReference>
<dbReference type="SMART" id="SM00495">
    <property type="entry name" value="ChtBD3"/>
    <property type="match status" value="1"/>
</dbReference>
<dbReference type="GO" id="GO:0005975">
    <property type="term" value="P:carbohydrate metabolic process"/>
    <property type="evidence" value="ECO:0007669"/>
    <property type="project" value="InterPro"/>
</dbReference>
<dbReference type="GO" id="GO:0030198">
    <property type="term" value="P:extracellular matrix organization"/>
    <property type="evidence" value="ECO:0007669"/>
    <property type="project" value="TreeGrafter"/>
</dbReference>
<reference evidence="3 4" key="1">
    <citation type="submission" date="2018-10" db="EMBL/GenBank/DDBJ databases">
        <authorList>
            <person name="Chen W.-M."/>
        </authorList>
    </citation>
    <scope>NUCLEOTIDE SEQUENCE [LARGE SCALE GENOMIC DNA]</scope>
    <source>
        <strain evidence="3 4">THS-13</strain>
    </source>
</reference>
<dbReference type="GO" id="GO:0030020">
    <property type="term" value="F:extracellular matrix structural constituent conferring tensile strength"/>
    <property type="evidence" value="ECO:0007669"/>
    <property type="project" value="TreeGrafter"/>
</dbReference>
<protein>
    <submittedName>
        <fullName evidence="3">Collagen-like protein</fullName>
    </submittedName>
</protein>
<evidence type="ECO:0000256" key="1">
    <source>
        <dbReference type="SAM" id="MobiDB-lite"/>
    </source>
</evidence>